<dbReference type="InterPro" id="IPR036249">
    <property type="entry name" value="Thioredoxin-like_sf"/>
</dbReference>
<dbReference type="RefSeq" id="WP_109942280.1">
    <property type="nucleotide sequence ID" value="NZ_CP176366.1"/>
</dbReference>
<dbReference type="Gene3D" id="3.40.30.10">
    <property type="entry name" value="Glutaredoxin"/>
    <property type="match status" value="1"/>
</dbReference>
<comment type="caution">
    <text evidence="1">The sequence shown here is derived from an EMBL/GenBank/DDBJ whole genome shotgun (WGS) entry which is preliminary data.</text>
</comment>
<evidence type="ECO:0000313" key="2">
    <source>
        <dbReference type="Proteomes" id="UP000245934"/>
    </source>
</evidence>
<organism evidence="1 2">
    <name type="scientific">Methanospirillum stamsii</name>
    <dbReference type="NCBI Taxonomy" id="1277351"/>
    <lineage>
        <taxon>Archaea</taxon>
        <taxon>Methanobacteriati</taxon>
        <taxon>Methanobacteriota</taxon>
        <taxon>Stenosarchaea group</taxon>
        <taxon>Methanomicrobia</taxon>
        <taxon>Methanomicrobiales</taxon>
        <taxon>Methanospirillaceae</taxon>
        <taxon>Methanospirillum</taxon>
    </lineage>
</organism>
<proteinExistence type="predicted"/>
<name>A0A2V2MP49_9EURY</name>
<dbReference type="OrthoDB" id="116608at2157"/>
<dbReference type="AlphaFoldDB" id="A0A2V2MP49"/>
<evidence type="ECO:0008006" key="3">
    <source>
        <dbReference type="Google" id="ProtNLM"/>
    </source>
</evidence>
<dbReference type="GeneID" id="97608264"/>
<gene>
    <name evidence="1" type="ORF">DLD82_16740</name>
</gene>
<accession>A0A2V2MP49</accession>
<dbReference type="Proteomes" id="UP000245934">
    <property type="component" value="Unassembled WGS sequence"/>
</dbReference>
<keyword evidence="2" id="KW-1185">Reference proteome</keyword>
<sequence length="150" mass="17101">MKTSNTHYLSGFLAILILLGLCAAIFPVSATIFISDGTEIEETELFSLMDEPVSDEIPRVLFFYDPDCGACEPVHEFLDTFLEDNPDTILESINIADGSEEMDRFTAMKNEFNREKVFIPVIYIGPVAFEGTEDIMTYFEDVYAWYMNNF</sequence>
<dbReference type="EMBL" id="QGMZ01000050">
    <property type="protein sequence ID" value="PWR69892.1"/>
    <property type="molecule type" value="Genomic_DNA"/>
</dbReference>
<evidence type="ECO:0000313" key="1">
    <source>
        <dbReference type="EMBL" id="PWR69892.1"/>
    </source>
</evidence>
<reference evidence="1 2" key="1">
    <citation type="submission" date="2018-05" db="EMBL/GenBank/DDBJ databases">
        <title>Draft genome of Methanospirillum stamsii Pt1.</title>
        <authorList>
            <person name="Dueholm M.S."/>
            <person name="Nielsen P.H."/>
            <person name="Bakmann L.F."/>
            <person name="Otzen D.E."/>
        </authorList>
    </citation>
    <scope>NUCLEOTIDE SEQUENCE [LARGE SCALE GENOMIC DNA]</scope>
    <source>
        <strain evidence="1 2">Pt1</strain>
    </source>
</reference>
<dbReference type="SUPFAM" id="SSF52833">
    <property type="entry name" value="Thioredoxin-like"/>
    <property type="match status" value="1"/>
</dbReference>
<protein>
    <recommendedName>
        <fullName evidence="3">Thioredoxin domain-containing protein</fullName>
    </recommendedName>
</protein>